<evidence type="ECO:0000313" key="1">
    <source>
        <dbReference type="EMBL" id="UTD00153.1"/>
    </source>
</evidence>
<evidence type="ECO:0000313" key="2">
    <source>
        <dbReference type="Proteomes" id="UP001056981"/>
    </source>
</evidence>
<dbReference type="RefSeq" id="WP_253716188.1">
    <property type="nucleotide sequence ID" value="NZ_CP051522.1"/>
</dbReference>
<dbReference type="EMBL" id="CP051635">
    <property type="protein sequence ID" value="UTD00153.1"/>
    <property type="molecule type" value="Genomic_DNA"/>
</dbReference>
<reference evidence="1" key="1">
    <citation type="submission" date="2020-04" db="EMBL/GenBank/DDBJ databases">
        <title>Comparative genomics of oral phylogroup-2 Treponema strains.</title>
        <authorList>
            <person name="Zeng H."/>
            <person name="Chan Y.K."/>
            <person name="Watt R.M."/>
        </authorList>
    </citation>
    <scope>NUCLEOTIDE SEQUENCE</scope>
    <source>
        <strain evidence="1">OMZ 905</strain>
    </source>
</reference>
<protein>
    <submittedName>
        <fullName evidence="1">Uncharacterized protein</fullName>
    </submittedName>
</protein>
<dbReference type="AlphaFoldDB" id="A0A9Q9EWN4"/>
<dbReference type="Proteomes" id="UP001056981">
    <property type="component" value="Chromosome"/>
</dbReference>
<proteinExistence type="predicted"/>
<gene>
    <name evidence="1" type="ORF">E4N86_05335</name>
</gene>
<name>A0A9Q9EWN4_TREDN</name>
<sequence length="126" mass="14490">MPKKTTFLSEPEKTLSGKEKRHLRIVVSDVDNHNNQIVVSVTTLKFESQDKSCIIYTGEHEFIDKKSIIDFKRTKIMSSTDILNGVLKGLLIKKEDISEHLLIRIQNALKQSRYVSNDVKALFPYL</sequence>
<organism evidence="1 2">
    <name type="scientific">Treponema denticola</name>
    <dbReference type="NCBI Taxonomy" id="158"/>
    <lineage>
        <taxon>Bacteria</taxon>
        <taxon>Pseudomonadati</taxon>
        <taxon>Spirochaetota</taxon>
        <taxon>Spirochaetia</taxon>
        <taxon>Spirochaetales</taxon>
        <taxon>Treponemataceae</taxon>
        <taxon>Treponema</taxon>
    </lineage>
</organism>
<accession>A0A9Q9EWN4</accession>